<proteinExistence type="predicted"/>
<comment type="caution">
    <text evidence="1">The sequence shown here is derived from an EMBL/GenBank/DDBJ whole genome shotgun (WGS) entry which is preliminary data.</text>
</comment>
<evidence type="ECO:0000313" key="2">
    <source>
        <dbReference type="Proteomes" id="UP001076464"/>
    </source>
</evidence>
<sequence>MAAEHVVERLHAQVSGSGERTIVFVHGFGCDRSIWRLVAPAFEARYRVVVFDQAGCGRAIPAWDASRHASLQGYAQDLLDLLAALDLPPVVCVGHSVGSVVMALAAHQQPERFEHLVHLAPSPRFLNDPPDYVGGFEREDLDGMFRLMESNHFGWAALLAPMAMGETNPVELVREFEGTLCTLEPRIARQFARITFLVDVRAQMQQLQVPSTLVQCMRDSIAPVAVGRWLQQHVPMSTLQELDIAGHCPHVSHPEMTIRLLEGVLRDGARR</sequence>
<dbReference type="EMBL" id="JAPPUY010000002">
    <property type="protein sequence ID" value="MCY4744946.1"/>
    <property type="molecule type" value="Genomic_DNA"/>
</dbReference>
<gene>
    <name evidence="1" type="ORF">NYO99_08185</name>
</gene>
<accession>A0ACC6C952</accession>
<protein>
    <submittedName>
        <fullName evidence="1">Alpha/beta hydrolase</fullName>
    </submittedName>
</protein>
<evidence type="ECO:0000313" key="1">
    <source>
        <dbReference type="EMBL" id="MCY4744946.1"/>
    </source>
</evidence>
<organism evidence="1 2">
    <name type="scientific">Roseateles hydrophilus</name>
    <dbReference type="NCBI Taxonomy" id="2975054"/>
    <lineage>
        <taxon>Bacteria</taxon>
        <taxon>Pseudomonadati</taxon>
        <taxon>Pseudomonadota</taxon>
        <taxon>Betaproteobacteria</taxon>
        <taxon>Burkholderiales</taxon>
        <taxon>Sphaerotilaceae</taxon>
        <taxon>Roseateles</taxon>
    </lineage>
</organism>
<reference evidence="1" key="1">
    <citation type="submission" date="2022-08" db="EMBL/GenBank/DDBJ databases">
        <title>Genome sequencing of Pelomonas sp. UHG3.</title>
        <authorList>
            <person name="So Y."/>
        </authorList>
    </citation>
    <scope>NUCLEOTIDE SEQUENCE</scope>
    <source>
        <strain evidence="1">UHG3</strain>
    </source>
</reference>
<keyword evidence="2" id="KW-1185">Reference proteome</keyword>
<name>A0ACC6C952_9BURK</name>
<dbReference type="Proteomes" id="UP001076464">
    <property type="component" value="Unassembled WGS sequence"/>
</dbReference>
<keyword evidence="1" id="KW-0378">Hydrolase</keyword>